<evidence type="ECO:0000256" key="9">
    <source>
        <dbReference type="RuleBase" id="RU363100"/>
    </source>
</evidence>
<dbReference type="Proteomes" id="UP000814243">
    <property type="component" value="Unassembled WGS sequence"/>
</dbReference>
<evidence type="ECO:0000256" key="6">
    <source>
        <dbReference type="ARBA" id="ARBA00022989"/>
    </source>
</evidence>
<name>A0A835GD38_SPOEX</name>
<evidence type="ECO:0000256" key="7">
    <source>
        <dbReference type="ARBA" id="ARBA00023128"/>
    </source>
</evidence>
<evidence type="ECO:0000313" key="10">
    <source>
        <dbReference type="EMBL" id="KAF9411928.1"/>
    </source>
</evidence>
<evidence type="ECO:0000256" key="5">
    <source>
        <dbReference type="ARBA" id="ARBA00022792"/>
    </source>
</evidence>
<dbReference type="GO" id="GO:0005743">
    <property type="term" value="C:mitochondrial inner membrane"/>
    <property type="evidence" value="ECO:0007669"/>
    <property type="project" value="UniProtKB-SubCell"/>
</dbReference>
<evidence type="ECO:0000256" key="4">
    <source>
        <dbReference type="ARBA" id="ARBA00022692"/>
    </source>
</evidence>
<keyword evidence="5 9" id="KW-0999">Mitochondrion inner membrane</keyword>
<sequence>MSRLYKKIISTVDPLVPKALLPLWNHPIGPKTIFFWAPLGKCTLVAAGLGDLNRPPATISVRQSASLAVTAVIWARWCTIIIPKNYPLCLINVFVAGTSFYQLSRYYMYQKELEAKEKAKGK</sequence>
<gene>
    <name evidence="11" type="ORF">HF086_002991</name>
    <name evidence="10" type="ORF">HW555_009402</name>
</gene>
<keyword evidence="12" id="KW-1185">Reference proteome</keyword>
<dbReference type="InterPro" id="IPR005336">
    <property type="entry name" value="MPC"/>
</dbReference>
<proteinExistence type="inferred from homology"/>
<protein>
    <recommendedName>
        <fullName evidence="9">Mitochondrial pyruvate carrier</fullName>
    </recommendedName>
</protein>
<comment type="similarity">
    <text evidence="2 9">Belongs to the mitochondrial pyruvate carrier (MPC) (TC 2.A.105) family.</text>
</comment>
<evidence type="ECO:0000313" key="11">
    <source>
        <dbReference type="EMBL" id="KAH9642721.1"/>
    </source>
</evidence>
<dbReference type="EMBL" id="JACEFF010000179">
    <property type="protein sequence ID" value="KAH9642721.1"/>
    <property type="molecule type" value="Genomic_DNA"/>
</dbReference>
<evidence type="ECO:0000313" key="12">
    <source>
        <dbReference type="Proteomes" id="UP000648187"/>
    </source>
</evidence>
<keyword evidence="8" id="KW-0472">Membrane</keyword>
<evidence type="ECO:0000256" key="1">
    <source>
        <dbReference type="ARBA" id="ARBA00004448"/>
    </source>
</evidence>
<keyword evidence="3 9" id="KW-0813">Transport</keyword>
<comment type="subcellular location">
    <subcellularLocation>
        <location evidence="1 9">Mitochondrion inner membrane</location>
        <topology evidence="1 9">Multi-pass membrane protein</topology>
    </subcellularLocation>
</comment>
<dbReference type="GO" id="GO:0006850">
    <property type="term" value="P:pyruvate import into mitochondria"/>
    <property type="evidence" value="ECO:0007669"/>
    <property type="project" value="InterPro"/>
</dbReference>
<dbReference type="EMBL" id="JACKWZ010000208">
    <property type="protein sequence ID" value="KAF9411928.1"/>
    <property type="molecule type" value="Genomic_DNA"/>
</dbReference>
<keyword evidence="7 9" id="KW-0496">Mitochondrion</keyword>
<reference evidence="11" key="2">
    <citation type="journal article" date="2021" name="G3 (Bethesda)">
        <title>Genome and transcriptome analysis of the beet armyworm Spodoptera exigua reveals targets for pest control. .</title>
        <authorList>
            <person name="Simon S."/>
            <person name="Breeschoten T."/>
            <person name="Jansen H.J."/>
            <person name="Dirks R.P."/>
            <person name="Schranz M.E."/>
            <person name="Ros V.I.D."/>
        </authorList>
    </citation>
    <scope>NUCLEOTIDE SEQUENCE</scope>
    <source>
        <strain evidence="11">TB_SE_WUR_2020</strain>
    </source>
</reference>
<evidence type="ECO:0000256" key="2">
    <source>
        <dbReference type="ARBA" id="ARBA00006416"/>
    </source>
</evidence>
<comment type="function">
    <text evidence="9">Mediates the uptake of pyruvate into mitochondria.</text>
</comment>
<organism evidence="10 12">
    <name type="scientific">Spodoptera exigua</name>
    <name type="common">Beet armyworm</name>
    <name type="synonym">Noctua fulgens</name>
    <dbReference type="NCBI Taxonomy" id="7107"/>
    <lineage>
        <taxon>Eukaryota</taxon>
        <taxon>Metazoa</taxon>
        <taxon>Ecdysozoa</taxon>
        <taxon>Arthropoda</taxon>
        <taxon>Hexapoda</taxon>
        <taxon>Insecta</taxon>
        <taxon>Pterygota</taxon>
        <taxon>Neoptera</taxon>
        <taxon>Endopterygota</taxon>
        <taxon>Lepidoptera</taxon>
        <taxon>Glossata</taxon>
        <taxon>Ditrysia</taxon>
        <taxon>Noctuoidea</taxon>
        <taxon>Noctuidae</taxon>
        <taxon>Amphipyrinae</taxon>
        <taxon>Spodoptera</taxon>
    </lineage>
</organism>
<evidence type="ECO:0000256" key="8">
    <source>
        <dbReference type="ARBA" id="ARBA00023136"/>
    </source>
</evidence>
<dbReference type="AlphaFoldDB" id="A0A835GD38"/>
<dbReference type="Proteomes" id="UP000648187">
    <property type="component" value="Unassembled WGS sequence"/>
</dbReference>
<keyword evidence="6" id="KW-1133">Transmembrane helix</keyword>
<reference evidence="10" key="1">
    <citation type="submission" date="2020-08" db="EMBL/GenBank/DDBJ databases">
        <title>Spodoptera exigua strain:BAW_Kor-Di-RS1 Genome sequencing and assembly.</title>
        <authorList>
            <person name="Kim J."/>
            <person name="Nam H.Y."/>
            <person name="Kwon M."/>
            <person name="Choi J.H."/>
            <person name="Cho S.R."/>
            <person name="Kim G.-H."/>
        </authorList>
    </citation>
    <scope>NUCLEOTIDE SEQUENCE</scope>
    <source>
        <strain evidence="10">BAW_Kor-Di-RS1</strain>
        <tissue evidence="10">Whole-body</tissue>
    </source>
</reference>
<accession>A0A835GD38</accession>
<keyword evidence="4" id="KW-0812">Transmembrane</keyword>
<comment type="caution">
    <text evidence="10">The sequence shown here is derived from an EMBL/GenBank/DDBJ whole genome shotgun (WGS) entry which is preliminary data.</text>
</comment>
<dbReference type="Pfam" id="PF03650">
    <property type="entry name" value="MPC"/>
    <property type="match status" value="1"/>
</dbReference>
<evidence type="ECO:0000256" key="3">
    <source>
        <dbReference type="ARBA" id="ARBA00022448"/>
    </source>
</evidence>